<dbReference type="Proteomes" id="UP000001870">
    <property type="component" value="Chromosome"/>
</dbReference>
<evidence type="ECO:0000313" key="2">
    <source>
        <dbReference type="Proteomes" id="UP000001870"/>
    </source>
</evidence>
<dbReference type="KEGG" id="amc:MADE_000001023665"/>
<dbReference type="EMBL" id="CP001103">
    <property type="protein sequence ID" value="AGV54140.1"/>
    <property type="molecule type" value="Genomic_DNA"/>
</dbReference>
<keyword evidence="2" id="KW-1185">Reference proteome</keyword>
<name>T2DMH8_ALTMD</name>
<accession>T2DMH8</accession>
<dbReference type="AlphaFoldDB" id="T2DMH8"/>
<organism evidence="1 2">
    <name type="scientific">Alteromonas mediterranea (strain DSM 17117 / CIP 110805 / LMG 28347 / Deep ecotype)</name>
    <dbReference type="NCBI Taxonomy" id="1774373"/>
    <lineage>
        <taxon>Bacteria</taxon>
        <taxon>Pseudomonadati</taxon>
        <taxon>Pseudomonadota</taxon>
        <taxon>Gammaproteobacteria</taxon>
        <taxon>Alteromonadales</taxon>
        <taxon>Alteromonadaceae</taxon>
        <taxon>Alteromonas/Salinimonas group</taxon>
        <taxon>Alteromonas</taxon>
    </lineage>
</organism>
<reference evidence="1 2" key="2">
    <citation type="journal article" date="2015" name="Antonie Van Leeuwenhoek">
        <title>Ecophysiological diversity of a novel member of the genus Alteromonas, and description of Alteromonas mediterranea sp. nov.</title>
        <authorList>
            <person name="Ivanova E.P."/>
            <person name="Lopez-Perez M."/>
            <person name="Zabalos M."/>
            <person name="Nguyen S.H."/>
            <person name="Webb H.K."/>
            <person name="Ryan J."/>
            <person name="Lagutin K."/>
            <person name="Vyssotski M."/>
            <person name="Crawford R.J."/>
            <person name="Rodriguez-Valera F."/>
        </authorList>
    </citation>
    <scope>NUCLEOTIDE SEQUENCE [LARGE SCALE GENOMIC DNA]</scope>
    <source>
        <strain evidence="2">DSM 17117 / CIP 110805 / LMG 28347 / Deep ecotype</strain>
    </source>
</reference>
<gene>
    <name evidence="1" type="ORF">MADE_000001023665</name>
</gene>
<evidence type="ECO:0000313" key="1">
    <source>
        <dbReference type="EMBL" id="AGV54140.1"/>
    </source>
</evidence>
<sequence length="35" mass="4188">MLLRAAYQVFTQARNPTIKTNRNIAHNFQNESYEF</sequence>
<protein>
    <submittedName>
        <fullName evidence="1">Uncharacterized protein</fullName>
    </submittedName>
</protein>
<proteinExistence type="predicted"/>
<reference evidence="1 2" key="1">
    <citation type="journal article" date="2008" name="ISME J.">
        <title>Comparative genomics of two ecotypes of the marine planktonic copiotroph Alteromonas macleodii suggests alternative lifestyles associated with different kinds of particulate organic matter.</title>
        <authorList>
            <person name="Ivars-Martinez E."/>
            <person name="Martin-Cuadrado A.B."/>
            <person name="D'Auria G."/>
            <person name="Mira A."/>
            <person name="Ferriera S."/>
            <person name="Johnson J."/>
            <person name="Friedman R."/>
            <person name="Rodriguez-Valera F."/>
        </authorList>
    </citation>
    <scope>NUCLEOTIDE SEQUENCE [LARGE SCALE GENOMIC DNA]</scope>
    <source>
        <strain evidence="2">DSM 17117 / CIP 110805 / LMG 28347 / Deep ecotype</strain>
    </source>
</reference>
<dbReference type="HOGENOM" id="CLU_3362838_0_0_6"/>